<dbReference type="FunCoup" id="A0A3M0CDT8">
    <property type="interactions" value="312"/>
</dbReference>
<proteinExistence type="predicted"/>
<dbReference type="Pfam" id="PF01370">
    <property type="entry name" value="Epimerase"/>
    <property type="match status" value="1"/>
</dbReference>
<dbReference type="Proteomes" id="UP000271227">
    <property type="component" value="Unassembled WGS sequence"/>
</dbReference>
<dbReference type="RefSeq" id="WP_121939159.1">
    <property type="nucleotide sequence ID" value="NZ_REFR01000012.1"/>
</dbReference>
<feature type="compositionally biased region" description="Polar residues" evidence="1">
    <location>
        <begin position="1"/>
        <end position="11"/>
    </location>
</feature>
<evidence type="ECO:0000313" key="4">
    <source>
        <dbReference type="Proteomes" id="UP000271227"/>
    </source>
</evidence>
<dbReference type="EMBL" id="REFR01000012">
    <property type="protein sequence ID" value="RMB04906.1"/>
    <property type="molecule type" value="Genomic_DNA"/>
</dbReference>
<name>A0A3M0CDT8_9PROT</name>
<sequence>MSMTQTGTDTGPVSFVAPGADTPRAPVSGETDQKGRPPKHRLIVAVTGATGFLGGHLLDSLTEAGHTVRALTRRPQTERAGVSWIRGDLDNTESLMDLCRGADVLIHGAALTKALTRDIFFDVNVTGSRKVFEAAAAAGIGHVIQVSSLAAREPRLSHYGASKAAAELLLTARKWPFRWVNVRPPAVYGPGDREILKLLQALRYGFLPAPGSRNNRFSMMHARDLADALTLLCHGGNAGQTVEIDDGHTGGYTLADVAAALPAPFGGTGGKRRKPPIILSVPKPLLVTLGLVNGAVARLVRRPVTLTGSSARYLCHADWTVRHALRPRLEGWQPKYALPQGLAETIEWYRARDLL</sequence>
<dbReference type="PANTHER" id="PTHR48079">
    <property type="entry name" value="PROTEIN YEEZ"/>
    <property type="match status" value="1"/>
</dbReference>
<dbReference type="Gene3D" id="3.40.50.720">
    <property type="entry name" value="NAD(P)-binding Rossmann-like Domain"/>
    <property type="match status" value="1"/>
</dbReference>
<dbReference type="GO" id="GO:0005737">
    <property type="term" value="C:cytoplasm"/>
    <property type="evidence" value="ECO:0007669"/>
    <property type="project" value="TreeGrafter"/>
</dbReference>
<evidence type="ECO:0000313" key="3">
    <source>
        <dbReference type="EMBL" id="RMB04906.1"/>
    </source>
</evidence>
<organism evidence="3 4">
    <name type="scientific">Eilatimonas milleporae</name>
    <dbReference type="NCBI Taxonomy" id="911205"/>
    <lineage>
        <taxon>Bacteria</taxon>
        <taxon>Pseudomonadati</taxon>
        <taxon>Pseudomonadota</taxon>
        <taxon>Alphaproteobacteria</taxon>
        <taxon>Kordiimonadales</taxon>
        <taxon>Kordiimonadaceae</taxon>
        <taxon>Eilatimonas</taxon>
    </lineage>
</organism>
<reference evidence="3 4" key="1">
    <citation type="submission" date="2018-10" db="EMBL/GenBank/DDBJ databases">
        <title>Genomic Encyclopedia of Archaeal and Bacterial Type Strains, Phase II (KMG-II): from individual species to whole genera.</title>
        <authorList>
            <person name="Goeker M."/>
        </authorList>
    </citation>
    <scope>NUCLEOTIDE SEQUENCE [LARGE SCALE GENOMIC DNA]</scope>
    <source>
        <strain evidence="3 4">DSM 25217</strain>
    </source>
</reference>
<dbReference type="InterPro" id="IPR051783">
    <property type="entry name" value="NAD(P)-dependent_oxidoreduct"/>
</dbReference>
<feature type="region of interest" description="Disordered" evidence="1">
    <location>
        <begin position="1"/>
        <end position="39"/>
    </location>
</feature>
<dbReference type="PANTHER" id="PTHR48079:SF6">
    <property type="entry name" value="NAD(P)-BINDING DOMAIN-CONTAINING PROTEIN-RELATED"/>
    <property type="match status" value="1"/>
</dbReference>
<feature type="domain" description="NAD-dependent epimerase/dehydratase" evidence="2">
    <location>
        <begin position="44"/>
        <end position="239"/>
    </location>
</feature>
<gene>
    <name evidence="3" type="ORF">BXY39_2477</name>
</gene>
<protein>
    <submittedName>
        <fullName evidence="3">Nucleoside-diphosphate-sugar epimerase</fullName>
    </submittedName>
</protein>
<dbReference type="GO" id="GO:0004029">
    <property type="term" value="F:aldehyde dehydrogenase (NAD+) activity"/>
    <property type="evidence" value="ECO:0007669"/>
    <property type="project" value="TreeGrafter"/>
</dbReference>
<comment type="caution">
    <text evidence="3">The sequence shown here is derived from an EMBL/GenBank/DDBJ whole genome shotgun (WGS) entry which is preliminary data.</text>
</comment>
<dbReference type="OrthoDB" id="9814124at2"/>
<evidence type="ECO:0000256" key="1">
    <source>
        <dbReference type="SAM" id="MobiDB-lite"/>
    </source>
</evidence>
<dbReference type="SUPFAM" id="SSF51735">
    <property type="entry name" value="NAD(P)-binding Rossmann-fold domains"/>
    <property type="match status" value="1"/>
</dbReference>
<evidence type="ECO:0000259" key="2">
    <source>
        <dbReference type="Pfam" id="PF01370"/>
    </source>
</evidence>
<accession>A0A3M0CDT8</accession>
<dbReference type="AlphaFoldDB" id="A0A3M0CDT8"/>
<keyword evidence="4" id="KW-1185">Reference proteome</keyword>
<dbReference type="InterPro" id="IPR036291">
    <property type="entry name" value="NAD(P)-bd_dom_sf"/>
</dbReference>
<dbReference type="InParanoid" id="A0A3M0CDT8"/>
<dbReference type="InterPro" id="IPR001509">
    <property type="entry name" value="Epimerase_deHydtase"/>
</dbReference>